<dbReference type="Proteomes" id="UP000332933">
    <property type="component" value="Unassembled WGS sequence"/>
</dbReference>
<evidence type="ECO:0000313" key="3">
    <source>
        <dbReference type="Proteomes" id="UP000332933"/>
    </source>
</evidence>
<evidence type="ECO:0000313" key="2">
    <source>
        <dbReference type="EMBL" id="VFT97208.1"/>
    </source>
</evidence>
<evidence type="ECO:0000313" key="1">
    <source>
        <dbReference type="EMBL" id="KAF0687771.1"/>
    </source>
</evidence>
<dbReference type="EMBL" id="CAADRA010006882">
    <property type="protein sequence ID" value="VFT97208.1"/>
    <property type="molecule type" value="Genomic_DNA"/>
</dbReference>
<reference evidence="1" key="2">
    <citation type="submission" date="2019-06" db="EMBL/GenBank/DDBJ databases">
        <title>Genomics analysis of Aphanomyces spp. identifies a new class of oomycete effector associated with host adaptation.</title>
        <authorList>
            <person name="Gaulin E."/>
        </authorList>
    </citation>
    <scope>NUCLEOTIDE SEQUENCE</scope>
    <source>
        <strain evidence="1">CBS 578.67</strain>
    </source>
</reference>
<organism evidence="2 3">
    <name type="scientific">Aphanomyces stellatus</name>
    <dbReference type="NCBI Taxonomy" id="120398"/>
    <lineage>
        <taxon>Eukaryota</taxon>
        <taxon>Sar</taxon>
        <taxon>Stramenopiles</taxon>
        <taxon>Oomycota</taxon>
        <taxon>Saprolegniomycetes</taxon>
        <taxon>Saprolegniales</taxon>
        <taxon>Verrucalvaceae</taxon>
        <taxon>Aphanomyces</taxon>
    </lineage>
</organism>
<dbReference type="AlphaFoldDB" id="A0A485LJW8"/>
<dbReference type="EMBL" id="VJMH01006856">
    <property type="protein sequence ID" value="KAF0687771.1"/>
    <property type="molecule type" value="Genomic_DNA"/>
</dbReference>
<reference evidence="2 3" key="1">
    <citation type="submission" date="2019-03" db="EMBL/GenBank/DDBJ databases">
        <authorList>
            <person name="Gaulin E."/>
            <person name="Dumas B."/>
        </authorList>
    </citation>
    <scope>NUCLEOTIDE SEQUENCE [LARGE SCALE GENOMIC DNA]</scope>
    <source>
        <strain evidence="2">CBS 568.67</strain>
    </source>
</reference>
<protein>
    <submittedName>
        <fullName evidence="2">Aste57867_20523 protein</fullName>
    </submittedName>
</protein>
<proteinExistence type="predicted"/>
<accession>A0A485LJW8</accession>
<dbReference type="OrthoDB" id="121136at2759"/>
<sequence>MVLCSHRLCYTEWKLNGNGYDGILGQPCFSEWNSLINWRGHEIRSVDGPVVDSSGLVVPSTQRVSVCFRELKVCDTVQLLAKASDVDANSAIPQELAALLEEFGDVFPDALPEALPPSRAVDFDVVMKDGAKP</sequence>
<keyword evidence="3" id="KW-1185">Reference proteome</keyword>
<gene>
    <name evidence="2" type="primary">Aste57867_20523</name>
    <name evidence="1" type="ORF">As57867_020456</name>
    <name evidence="2" type="ORF">ASTE57867_20523</name>
</gene>
<name>A0A485LJW8_9STRA</name>